<proteinExistence type="predicted"/>
<accession>A0A974Y3W4</accession>
<gene>
    <name evidence="1" type="ORF">IWH25_01850</name>
</gene>
<name>A0A974Y3W4_9RHOO</name>
<dbReference type="Proteomes" id="UP000663444">
    <property type="component" value="Chromosome"/>
</dbReference>
<dbReference type="AlphaFoldDB" id="A0A974Y3W4"/>
<protein>
    <submittedName>
        <fullName evidence="1">Alpha-ribazole phosphatase family protein</fullName>
    </submittedName>
</protein>
<keyword evidence="2" id="KW-1185">Reference proteome</keyword>
<dbReference type="Gene3D" id="3.40.50.1240">
    <property type="entry name" value="Phosphoglycerate mutase-like"/>
    <property type="match status" value="1"/>
</dbReference>
<dbReference type="SMART" id="SM00855">
    <property type="entry name" value="PGAM"/>
    <property type="match status" value="1"/>
</dbReference>
<dbReference type="InterPro" id="IPR029033">
    <property type="entry name" value="His_PPase_superfam"/>
</dbReference>
<evidence type="ECO:0000313" key="1">
    <source>
        <dbReference type="EMBL" id="QRJ64125.1"/>
    </source>
</evidence>
<evidence type="ECO:0000313" key="2">
    <source>
        <dbReference type="Proteomes" id="UP000663444"/>
    </source>
</evidence>
<dbReference type="InterPro" id="IPR013078">
    <property type="entry name" value="His_Pase_superF_clade-1"/>
</dbReference>
<sequence>MQVFLIRHPRPQVAPGICYGQLDLVAEDVAATAAALRAQLPPGLPLISSPLARCRALAEALHPAPRFAPGLMEMNFGDWEGKRWDEIGVAALDTWAADLLHHAPPGGESAAMLQARSVATLDALAAEGLAACVVVTHAGVMRAALGHARGLPAAEWSQLRFAYGECVTLTWPGPRR</sequence>
<organism evidence="1 2">
    <name type="scientific">Azospira restricta</name>
    <dbReference type="NCBI Taxonomy" id="404405"/>
    <lineage>
        <taxon>Bacteria</taxon>
        <taxon>Pseudomonadati</taxon>
        <taxon>Pseudomonadota</taxon>
        <taxon>Betaproteobacteria</taxon>
        <taxon>Rhodocyclales</taxon>
        <taxon>Rhodocyclaceae</taxon>
        <taxon>Azospira</taxon>
    </lineage>
</organism>
<reference evidence="1" key="1">
    <citation type="submission" date="2020-11" db="EMBL/GenBank/DDBJ databases">
        <title>Azospira restricta DSM 18626 genome sequence.</title>
        <authorList>
            <person name="Moe W.M."/>
        </authorList>
    </citation>
    <scope>NUCLEOTIDE SEQUENCE</scope>
    <source>
        <strain evidence="1">DSM 18626</strain>
    </source>
</reference>
<dbReference type="Pfam" id="PF00300">
    <property type="entry name" value="His_Phos_1"/>
    <property type="match status" value="1"/>
</dbReference>
<dbReference type="EMBL" id="CP064781">
    <property type="protein sequence ID" value="QRJ64125.1"/>
    <property type="molecule type" value="Genomic_DNA"/>
</dbReference>
<dbReference type="RefSeq" id="WP_203387663.1">
    <property type="nucleotide sequence ID" value="NZ_CP064781.1"/>
</dbReference>
<dbReference type="KEGG" id="ares:IWH25_01850"/>
<dbReference type="SUPFAM" id="SSF53254">
    <property type="entry name" value="Phosphoglycerate mutase-like"/>
    <property type="match status" value="1"/>
</dbReference>